<feature type="transmembrane region" description="Helical" evidence="6">
    <location>
        <begin position="108"/>
        <end position="127"/>
    </location>
</feature>
<evidence type="ECO:0000256" key="3">
    <source>
        <dbReference type="ARBA" id="ARBA00022692"/>
    </source>
</evidence>
<dbReference type="PANTHER" id="PTHR32322:SF2">
    <property type="entry name" value="EAMA DOMAIN-CONTAINING PROTEIN"/>
    <property type="match status" value="1"/>
</dbReference>
<dbReference type="InterPro" id="IPR050638">
    <property type="entry name" value="AA-Vitamin_Transporters"/>
</dbReference>
<dbReference type="PANTHER" id="PTHR32322">
    <property type="entry name" value="INNER MEMBRANE TRANSPORTER"/>
    <property type="match status" value="1"/>
</dbReference>
<evidence type="ECO:0000313" key="8">
    <source>
        <dbReference type="EMBL" id="OGY27613.1"/>
    </source>
</evidence>
<organism evidence="8 9">
    <name type="scientific">Candidatus Woykebacteria bacterium RIFCSPHIGHO2_01_FULL_39_12</name>
    <dbReference type="NCBI Taxonomy" id="1802599"/>
    <lineage>
        <taxon>Bacteria</taxon>
        <taxon>Candidatus Woykeibacteriota</taxon>
    </lineage>
</organism>
<sequence length="276" mass="29403">MAFGTSVVITRFAISEIPPLPLVGLRLLIASIAFIFTFFILKERLPVPGRQRLDIALVGIFGSAVPLLTLTAALQFVSSGMLTIFIAMSPIATAIVAHFWLSDERLKAAKIAGLLLATTGVLFLIFTNTSGIPKVTLDIRGPLLALVGVIAIAFSTVYTRVRLKEVKPLVVSTWQTLAGALAVAPFAFWLVKVDPSVVTWKGWLAVSYNGLVGSFLAFWLTFTIIKKYGATSSVLPTYLMPAVAGIFGAILLGEIISVPLAVGAFVILLGVSLASR</sequence>
<accession>A0A1G1WIT4</accession>
<dbReference type="EMBL" id="MHCV01000019">
    <property type="protein sequence ID" value="OGY27613.1"/>
    <property type="molecule type" value="Genomic_DNA"/>
</dbReference>
<feature type="transmembrane region" description="Helical" evidence="6">
    <location>
        <begin position="258"/>
        <end position="275"/>
    </location>
</feature>
<evidence type="ECO:0000256" key="5">
    <source>
        <dbReference type="ARBA" id="ARBA00023136"/>
    </source>
</evidence>
<dbReference type="InterPro" id="IPR000620">
    <property type="entry name" value="EamA_dom"/>
</dbReference>
<keyword evidence="5 6" id="KW-0472">Membrane</keyword>
<name>A0A1G1WIT4_9BACT</name>
<feature type="transmembrane region" description="Helical" evidence="6">
    <location>
        <begin position="139"/>
        <end position="157"/>
    </location>
</feature>
<feature type="transmembrane region" description="Helical" evidence="6">
    <location>
        <begin position="20"/>
        <end position="41"/>
    </location>
</feature>
<keyword evidence="3 6" id="KW-0812">Transmembrane</keyword>
<feature type="transmembrane region" description="Helical" evidence="6">
    <location>
        <begin position="53"/>
        <end position="74"/>
    </location>
</feature>
<feature type="transmembrane region" description="Helical" evidence="6">
    <location>
        <begin position="203"/>
        <end position="222"/>
    </location>
</feature>
<comment type="subcellular location">
    <subcellularLocation>
        <location evidence="1">Membrane</location>
        <topology evidence="1">Multi-pass membrane protein</topology>
    </subcellularLocation>
</comment>
<evidence type="ECO:0000256" key="6">
    <source>
        <dbReference type="SAM" id="Phobius"/>
    </source>
</evidence>
<evidence type="ECO:0000256" key="2">
    <source>
        <dbReference type="ARBA" id="ARBA00007362"/>
    </source>
</evidence>
<proteinExistence type="inferred from homology"/>
<comment type="similarity">
    <text evidence="2">Belongs to the EamA transporter family.</text>
</comment>
<reference evidence="8 9" key="1">
    <citation type="journal article" date="2016" name="Nat. Commun.">
        <title>Thousands of microbial genomes shed light on interconnected biogeochemical processes in an aquifer system.</title>
        <authorList>
            <person name="Anantharaman K."/>
            <person name="Brown C.T."/>
            <person name="Hug L.A."/>
            <person name="Sharon I."/>
            <person name="Castelle C.J."/>
            <person name="Probst A.J."/>
            <person name="Thomas B.C."/>
            <person name="Singh A."/>
            <person name="Wilkins M.J."/>
            <person name="Karaoz U."/>
            <person name="Brodie E.L."/>
            <person name="Williams K.H."/>
            <person name="Hubbard S.S."/>
            <person name="Banfield J.F."/>
        </authorList>
    </citation>
    <scope>NUCLEOTIDE SEQUENCE [LARGE SCALE GENOMIC DNA]</scope>
</reference>
<feature type="transmembrane region" description="Helical" evidence="6">
    <location>
        <begin position="169"/>
        <end position="191"/>
    </location>
</feature>
<dbReference type="Pfam" id="PF00892">
    <property type="entry name" value="EamA"/>
    <property type="match status" value="2"/>
</dbReference>
<comment type="caution">
    <text evidence="8">The sequence shown here is derived from an EMBL/GenBank/DDBJ whole genome shotgun (WGS) entry which is preliminary data.</text>
</comment>
<dbReference type="InterPro" id="IPR037185">
    <property type="entry name" value="EmrE-like"/>
</dbReference>
<evidence type="ECO:0000256" key="4">
    <source>
        <dbReference type="ARBA" id="ARBA00022989"/>
    </source>
</evidence>
<keyword evidence="4 6" id="KW-1133">Transmembrane helix</keyword>
<dbReference type="Proteomes" id="UP000177900">
    <property type="component" value="Unassembled WGS sequence"/>
</dbReference>
<evidence type="ECO:0000256" key="1">
    <source>
        <dbReference type="ARBA" id="ARBA00004141"/>
    </source>
</evidence>
<protein>
    <recommendedName>
        <fullName evidence="7">EamA domain-containing protein</fullName>
    </recommendedName>
</protein>
<feature type="domain" description="EamA" evidence="7">
    <location>
        <begin position="140"/>
        <end position="275"/>
    </location>
</feature>
<feature type="transmembrane region" description="Helical" evidence="6">
    <location>
        <begin position="234"/>
        <end position="252"/>
    </location>
</feature>
<dbReference type="SUPFAM" id="SSF103481">
    <property type="entry name" value="Multidrug resistance efflux transporter EmrE"/>
    <property type="match status" value="2"/>
</dbReference>
<evidence type="ECO:0000259" key="7">
    <source>
        <dbReference type="Pfam" id="PF00892"/>
    </source>
</evidence>
<gene>
    <name evidence="8" type="ORF">A2864_00100</name>
</gene>
<dbReference type="GO" id="GO:0016020">
    <property type="term" value="C:membrane"/>
    <property type="evidence" value="ECO:0007669"/>
    <property type="project" value="UniProtKB-SubCell"/>
</dbReference>
<feature type="domain" description="EamA" evidence="7">
    <location>
        <begin position="2"/>
        <end position="125"/>
    </location>
</feature>
<evidence type="ECO:0000313" key="9">
    <source>
        <dbReference type="Proteomes" id="UP000177900"/>
    </source>
</evidence>
<dbReference type="AlphaFoldDB" id="A0A1G1WIT4"/>
<feature type="transmembrane region" description="Helical" evidence="6">
    <location>
        <begin position="80"/>
        <end position="101"/>
    </location>
</feature>